<evidence type="ECO:0000256" key="2">
    <source>
        <dbReference type="SAM" id="SignalP"/>
    </source>
</evidence>
<name>A0A372G9V6_9ACTN</name>
<evidence type="ECO:0000313" key="5">
    <source>
        <dbReference type="Proteomes" id="UP000262882"/>
    </source>
</evidence>
<proteinExistence type="predicted"/>
<feature type="domain" description="ARB-07466-like C-terminal" evidence="3">
    <location>
        <begin position="208"/>
        <end position="314"/>
    </location>
</feature>
<comment type="caution">
    <text evidence="4">The sequence shown here is derived from an EMBL/GenBank/DDBJ whole genome shotgun (WGS) entry which is preliminary data.</text>
</comment>
<dbReference type="Pfam" id="PF26571">
    <property type="entry name" value="VldE"/>
    <property type="match status" value="1"/>
</dbReference>
<keyword evidence="5" id="KW-1185">Reference proteome</keyword>
<feature type="chain" id="PRO_5016571630" description="ARB-07466-like C-terminal domain-containing protein" evidence="2">
    <location>
        <begin position="38"/>
        <end position="322"/>
    </location>
</feature>
<dbReference type="EMBL" id="QVNQ01000010">
    <property type="protein sequence ID" value="RFS82140.1"/>
    <property type="molecule type" value="Genomic_DNA"/>
</dbReference>
<dbReference type="AlphaFoldDB" id="A0A372G9V6"/>
<organism evidence="4 5">
    <name type="scientific">Actinomadura spongiicola</name>
    <dbReference type="NCBI Taxonomy" id="2303421"/>
    <lineage>
        <taxon>Bacteria</taxon>
        <taxon>Bacillati</taxon>
        <taxon>Actinomycetota</taxon>
        <taxon>Actinomycetes</taxon>
        <taxon>Streptosporangiales</taxon>
        <taxon>Thermomonosporaceae</taxon>
        <taxon>Actinomadura</taxon>
    </lineage>
</organism>
<keyword evidence="1" id="KW-0175">Coiled coil</keyword>
<accession>A0A372G9V6</accession>
<evidence type="ECO:0000313" key="4">
    <source>
        <dbReference type="EMBL" id="RFS82140.1"/>
    </source>
</evidence>
<reference evidence="4 5" key="1">
    <citation type="submission" date="2018-08" db="EMBL/GenBank/DDBJ databases">
        <title>Actinomadura spongicola sp. nov., isolated from marine sponge Leucetta chagosensis.</title>
        <authorList>
            <person name="Li L."/>
            <person name="Lin H.W."/>
        </authorList>
    </citation>
    <scope>NUCLEOTIDE SEQUENCE [LARGE SCALE GENOMIC DNA]</scope>
    <source>
        <strain evidence="4 5">LHW52907</strain>
    </source>
</reference>
<evidence type="ECO:0000259" key="3">
    <source>
        <dbReference type="Pfam" id="PF26571"/>
    </source>
</evidence>
<protein>
    <recommendedName>
        <fullName evidence="3">ARB-07466-like C-terminal domain-containing protein</fullName>
    </recommendedName>
</protein>
<gene>
    <name evidence="4" type="ORF">D0T12_28255</name>
</gene>
<dbReference type="Gene3D" id="6.10.250.3150">
    <property type="match status" value="1"/>
</dbReference>
<feature type="coiled-coil region" evidence="1">
    <location>
        <begin position="153"/>
        <end position="194"/>
    </location>
</feature>
<feature type="signal peptide" evidence="2">
    <location>
        <begin position="1"/>
        <end position="37"/>
    </location>
</feature>
<keyword evidence="2" id="KW-0732">Signal</keyword>
<sequence length="322" mass="35164">METPASARRRRGRRAGLALVAFATALPFIGTATPSAAAPPALAALSAYAADPGDSKKFQQLNRQIEKLDKEYGGDLAKLKDAQYAARKSLQKSQDLQQDLLEARDLVAQLAATQYMMNGEDPTVTFVTDANPSDLLSNATLVSHLAQNKAGRVKQIQKLVQDELQARRQAEQKMAQLKKEIKDLLSRKAEIKALVKRYKPESPSIGMGGVTPRMLRAKNTIDLETGPFPVIGCTRPGDPQDHGTGRACDFMVTTGGAMATGSAQSKGDAAAQYAITHARSLGIKYVIWRQRIYDMRSPGWRMMENRGGTTANHYDHVHISVF</sequence>
<dbReference type="Proteomes" id="UP000262882">
    <property type="component" value="Unassembled WGS sequence"/>
</dbReference>
<evidence type="ECO:0000256" key="1">
    <source>
        <dbReference type="SAM" id="Coils"/>
    </source>
</evidence>
<dbReference type="InterPro" id="IPR058593">
    <property type="entry name" value="ARB_07466-like_C"/>
</dbReference>
<dbReference type="RefSeq" id="WP_117403257.1">
    <property type="nucleotide sequence ID" value="NZ_QVNQ01000010.1"/>
</dbReference>
<dbReference type="OrthoDB" id="2989771at2"/>